<protein>
    <submittedName>
        <fullName evidence="1">Putative retrotransposon hot spot protein (RHS)</fullName>
    </submittedName>
</protein>
<accession>A0A2V2W134</accession>
<dbReference type="VEuPathDB" id="TriTrypDB:C3747_210g26"/>
<evidence type="ECO:0000313" key="2">
    <source>
        <dbReference type="Proteomes" id="UP000246078"/>
    </source>
</evidence>
<evidence type="ECO:0000313" key="1">
    <source>
        <dbReference type="EMBL" id="PWV00354.1"/>
    </source>
</evidence>
<dbReference type="VEuPathDB" id="TriTrypDB:TcCL_Unassigned00814"/>
<gene>
    <name evidence="1" type="ORF">C3747_210g26</name>
</gene>
<proteinExistence type="predicted"/>
<dbReference type="Proteomes" id="UP000246078">
    <property type="component" value="Unassembled WGS sequence"/>
</dbReference>
<dbReference type="VEuPathDB" id="TriTrypDB:C4B63_37g420"/>
<dbReference type="VEuPathDB" id="TriTrypDB:TCSYLVIO_008594"/>
<reference evidence="1 2" key="1">
    <citation type="journal article" date="2018" name="Microb. Genom.">
        <title>Expanding an expanded genome: long-read sequencing of Trypanosoma cruzi.</title>
        <authorList>
            <person name="Berna L."/>
            <person name="Rodriguez M."/>
            <person name="Chiribao M.L."/>
            <person name="Parodi-Talice A."/>
            <person name="Pita S."/>
            <person name="Rijo G."/>
            <person name="Alvarez-Valin F."/>
            <person name="Robello C."/>
        </authorList>
    </citation>
    <scope>NUCLEOTIDE SEQUENCE [LARGE SCALE GENOMIC DNA]</scope>
    <source>
        <strain evidence="1 2">TCC</strain>
    </source>
</reference>
<dbReference type="VEuPathDB" id="TriTrypDB:TcG_12316"/>
<comment type="caution">
    <text evidence="1">The sequence shown here is derived from an EMBL/GenBank/DDBJ whole genome shotgun (WGS) entry which is preliminary data.</text>
</comment>
<dbReference type="EMBL" id="PRFC01000210">
    <property type="protein sequence ID" value="PWV00354.1"/>
    <property type="molecule type" value="Genomic_DNA"/>
</dbReference>
<dbReference type="InterPro" id="IPR006518">
    <property type="entry name" value="Trypano_RHS"/>
</dbReference>
<dbReference type="NCBIfam" id="TIGR01631">
    <property type="entry name" value="Trypano_RHS"/>
    <property type="match status" value="1"/>
</dbReference>
<name>A0A2V2W134_TRYCR</name>
<organism evidence="1 2">
    <name type="scientific">Trypanosoma cruzi</name>
    <dbReference type="NCBI Taxonomy" id="5693"/>
    <lineage>
        <taxon>Eukaryota</taxon>
        <taxon>Discoba</taxon>
        <taxon>Euglenozoa</taxon>
        <taxon>Kinetoplastea</taxon>
        <taxon>Metakinetoplastina</taxon>
        <taxon>Trypanosomatida</taxon>
        <taxon>Trypanosomatidae</taxon>
        <taxon>Trypanosoma</taxon>
        <taxon>Schizotrypanum</taxon>
    </lineage>
</organism>
<sequence>MILIYSYWPSRTISYQKPFKPRLLERLENFNKKINIEYRVLYKPVAQNFPLVDGFFFLDSNPKTMVGLRMTTAGGRHTTASTVRQFTECLASYLNGWEELSQDVSWEIIYVQQADGMPMNDWQRCDVDNSDNLSDDKKKIAAFWKEKVRQYQVSISSRDFRRDKSLRSED</sequence>
<dbReference type="AlphaFoldDB" id="A0A2V2W134"/>